<dbReference type="Pfam" id="PF03514">
    <property type="entry name" value="GRAS"/>
    <property type="match status" value="1"/>
</dbReference>
<dbReference type="OrthoDB" id="1935022at2759"/>
<feature type="region of interest" description="SAW" evidence="3">
    <location>
        <begin position="440"/>
        <end position="512"/>
    </location>
</feature>
<comment type="similarity">
    <text evidence="3">Belongs to the GRAS family.</text>
</comment>
<protein>
    <recommendedName>
        <fullName evidence="6">GRAS family transcription factor</fullName>
    </recommendedName>
</protein>
<accession>A0A7J0EDT3</accession>
<comment type="caution">
    <text evidence="4">The sequence shown here is derived from an EMBL/GenBank/DDBJ whole genome shotgun (WGS) entry which is preliminary data.</text>
</comment>
<evidence type="ECO:0000256" key="1">
    <source>
        <dbReference type="ARBA" id="ARBA00023015"/>
    </source>
</evidence>
<sequence length="512" mass="57982">MMQPQLFQQPSWPFYNIMHSPCDHVGAYGGLQMNGQFLSTIFSNEFLEDPMSGDELQSPTPVETIADDMEGIDIISCGEFEDVCRWLGKGECEGSLSSEQLSIEGEDVWSPCPSTKSSEVSMVFPSAQVSPSLPRDGMEIETQLSIQHLLKAYGEAMEMEQRQLAEVIVKCIVKKVSPVGETLERLTLNLFQSEGKQGDYLKQESIKNFEAAFNAFYQIFPYGRFAHFTANSAVLEAMPENVETVHIIDFDMMEGVQWPPMIEAVAQRQKALRLTSIKVEDCGDAPLYWRFEETKRRLCNHARSFGLNLKVDEVGIEDLVTVMGKIKKRGGRREWLVFNCMVGLPHMGRERSRSHVKEFLGVAKALLDDSATNKGIITIGDGDAAERLKSCTTYGSFFDKNLYRFQALCESMEWNFPVCLAEARLAMENLFVAPSISSLSWRRKWEEMREGSDLHAEIGLEGLRLTEENLTEAKEMMAEGKSLFTVRIEAQKQNEMVLEWRGTSLVRVSTWR</sequence>
<name>A0A7J0EDT3_9ERIC</name>
<evidence type="ECO:0008006" key="6">
    <source>
        <dbReference type="Google" id="ProtNLM"/>
    </source>
</evidence>
<evidence type="ECO:0000313" key="5">
    <source>
        <dbReference type="Proteomes" id="UP000585474"/>
    </source>
</evidence>
<proteinExistence type="inferred from homology"/>
<keyword evidence="5" id="KW-1185">Reference proteome</keyword>
<dbReference type="InterPro" id="IPR005202">
    <property type="entry name" value="TF_GRAS"/>
</dbReference>
<gene>
    <name evidence="4" type="ORF">Acr_03g0005810</name>
</gene>
<dbReference type="PROSITE" id="PS50985">
    <property type="entry name" value="GRAS"/>
    <property type="match status" value="1"/>
</dbReference>
<evidence type="ECO:0000256" key="3">
    <source>
        <dbReference type="PROSITE-ProRule" id="PRU01191"/>
    </source>
</evidence>
<keyword evidence="1" id="KW-0805">Transcription regulation</keyword>
<organism evidence="4 5">
    <name type="scientific">Actinidia rufa</name>
    <dbReference type="NCBI Taxonomy" id="165716"/>
    <lineage>
        <taxon>Eukaryota</taxon>
        <taxon>Viridiplantae</taxon>
        <taxon>Streptophyta</taxon>
        <taxon>Embryophyta</taxon>
        <taxon>Tracheophyta</taxon>
        <taxon>Spermatophyta</taxon>
        <taxon>Magnoliopsida</taxon>
        <taxon>eudicotyledons</taxon>
        <taxon>Gunneridae</taxon>
        <taxon>Pentapetalae</taxon>
        <taxon>asterids</taxon>
        <taxon>Ericales</taxon>
        <taxon>Actinidiaceae</taxon>
        <taxon>Actinidia</taxon>
    </lineage>
</organism>
<keyword evidence="2" id="KW-0804">Transcription</keyword>
<evidence type="ECO:0000313" key="4">
    <source>
        <dbReference type="EMBL" id="GFY83807.1"/>
    </source>
</evidence>
<comment type="caution">
    <text evidence="3">Lacks conserved residue(s) required for the propagation of feature annotation.</text>
</comment>
<reference evidence="4 5" key="1">
    <citation type="submission" date="2019-07" db="EMBL/GenBank/DDBJ databases">
        <title>De Novo Assembly of kiwifruit Actinidia rufa.</title>
        <authorList>
            <person name="Sugita-Konishi S."/>
            <person name="Sato K."/>
            <person name="Mori E."/>
            <person name="Abe Y."/>
            <person name="Kisaki G."/>
            <person name="Hamano K."/>
            <person name="Suezawa K."/>
            <person name="Otani M."/>
            <person name="Fukuda T."/>
            <person name="Manabe T."/>
            <person name="Gomi K."/>
            <person name="Tabuchi M."/>
            <person name="Akimitsu K."/>
            <person name="Kataoka I."/>
        </authorList>
    </citation>
    <scope>NUCLEOTIDE SEQUENCE [LARGE SCALE GENOMIC DNA]</scope>
    <source>
        <strain evidence="5">cv. Fuchu</strain>
    </source>
</reference>
<dbReference type="AlphaFoldDB" id="A0A7J0EDT3"/>
<dbReference type="Proteomes" id="UP000585474">
    <property type="component" value="Unassembled WGS sequence"/>
</dbReference>
<evidence type="ECO:0000256" key="2">
    <source>
        <dbReference type="ARBA" id="ARBA00023163"/>
    </source>
</evidence>
<dbReference type="PANTHER" id="PTHR31636">
    <property type="entry name" value="OSJNBA0084A10.13 PROTEIN-RELATED"/>
    <property type="match status" value="1"/>
</dbReference>
<dbReference type="EMBL" id="BJWL01000003">
    <property type="protein sequence ID" value="GFY83807.1"/>
    <property type="molecule type" value="Genomic_DNA"/>
</dbReference>
<feature type="short sequence motif" description="VHIID" evidence="3">
    <location>
        <begin position="245"/>
        <end position="249"/>
    </location>
</feature>